<dbReference type="AlphaFoldDB" id="A0A6A6IN86"/>
<evidence type="ECO:0000256" key="2">
    <source>
        <dbReference type="SAM" id="MobiDB-lite"/>
    </source>
</evidence>
<feature type="region of interest" description="Disordered" evidence="2">
    <location>
        <begin position="1"/>
        <end position="30"/>
    </location>
</feature>
<accession>A0A6A6IN86</accession>
<evidence type="ECO:0000256" key="1">
    <source>
        <dbReference type="SAM" id="Coils"/>
    </source>
</evidence>
<evidence type="ECO:0000313" key="3">
    <source>
        <dbReference type="EMBL" id="KAF2251921.1"/>
    </source>
</evidence>
<name>A0A6A6IN86_9PLEO</name>
<keyword evidence="1" id="KW-0175">Coiled coil</keyword>
<sequence length="100" mass="11436">MSFPPDLHHVRDPGRNGTGPTGPRKRDPDLVSEIQRRLERASRMQQELAELREELLVQREKFRSSGNELRTQRIATGDAEVAFMNALRQSTTPLRLNLTS</sequence>
<organism evidence="3 4">
    <name type="scientific">Trematosphaeria pertusa</name>
    <dbReference type="NCBI Taxonomy" id="390896"/>
    <lineage>
        <taxon>Eukaryota</taxon>
        <taxon>Fungi</taxon>
        <taxon>Dikarya</taxon>
        <taxon>Ascomycota</taxon>
        <taxon>Pezizomycotina</taxon>
        <taxon>Dothideomycetes</taxon>
        <taxon>Pleosporomycetidae</taxon>
        <taxon>Pleosporales</taxon>
        <taxon>Massarineae</taxon>
        <taxon>Trematosphaeriaceae</taxon>
        <taxon>Trematosphaeria</taxon>
    </lineage>
</organism>
<feature type="coiled-coil region" evidence="1">
    <location>
        <begin position="31"/>
        <end position="61"/>
    </location>
</feature>
<dbReference type="Proteomes" id="UP000800094">
    <property type="component" value="Unassembled WGS sequence"/>
</dbReference>
<reference evidence="3" key="1">
    <citation type="journal article" date="2020" name="Stud. Mycol.">
        <title>101 Dothideomycetes genomes: a test case for predicting lifestyles and emergence of pathogens.</title>
        <authorList>
            <person name="Haridas S."/>
            <person name="Albert R."/>
            <person name="Binder M."/>
            <person name="Bloem J."/>
            <person name="Labutti K."/>
            <person name="Salamov A."/>
            <person name="Andreopoulos B."/>
            <person name="Baker S."/>
            <person name="Barry K."/>
            <person name="Bills G."/>
            <person name="Bluhm B."/>
            <person name="Cannon C."/>
            <person name="Castanera R."/>
            <person name="Culley D."/>
            <person name="Daum C."/>
            <person name="Ezra D."/>
            <person name="Gonzalez J."/>
            <person name="Henrissat B."/>
            <person name="Kuo A."/>
            <person name="Liang C."/>
            <person name="Lipzen A."/>
            <person name="Lutzoni F."/>
            <person name="Magnuson J."/>
            <person name="Mondo S."/>
            <person name="Nolan M."/>
            <person name="Ohm R."/>
            <person name="Pangilinan J."/>
            <person name="Park H.-J."/>
            <person name="Ramirez L."/>
            <person name="Alfaro M."/>
            <person name="Sun H."/>
            <person name="Tritt A."/>
            <person name="Yoshinaga Y."/>
            <person name="Zwiers L.-H."/>
            <person name="Turgeon B."/>
            <person name="Goodwin S."/>
            <person name="Spatafora J."/>
            <person name="Crous P."/>
            <person name="Grigoriev I."/>
        </authorList>
    </citation>
    <scope>NUCLEOTIDE SEQUENCE</scope>
    <source>
        <strain evidence="3">CBS 122368</strain>
    </source>
</reference>
<proteinExistence type="predicted"/>
<keyword evidence="4" id="KW-1185">Reference proteome</keyword>
<dbReference type="EMBL" id="ML987192">
    <property type="protein sequence ID" value="KAF2251921.1"/>
    <property type="molecule type" value="Genomic_DNA"/>
</dbReference>
<gene>
    <name evidence="3" type="ORF">BU26DRAFT_516648</name>
</gene>
<dbReference type="RefSeq" id="XP_033686925.1">
    <property type="nucleotide sequence ID" value="XM_033828376.1"/>
</dbReference>
<evidence type="ECO:0000313" key="4">
    <source>
        <dbReference type="Proteomes" id="UP000800094"/>
    </source>
</evidence>
<dbReference type="GeneID" id="54581706"/>
<protein>
    <submittedName>
        <fullName evidence="3">Uncharacterized protein</fullName>
    </submittedName>
</protein>
<feature type="compositionally biased region" description="Basic and acidic residues" evidence="2">
    <location>
        <begin position="1"/>
        <end position="14"/>
    </location>
</feature>